<evidence type="ECO:0000256" key="3">
    <source>
        <dbReference type="ARBA" id="ARBA00022475"/>
    </source>
</evidence>
<feature type="transmembrane region" description="Helical" evidence="7">
    <location>
        <begin position="329"/>
        <end position="349"/>
    </location>
</feature>
<dbReference type="InterPro" id="IPR020846">
    <property type="entry name" value="MFS_dom"/>
</dbReference>
<feature type="transmembrane region" description="Helical" evidence="7">
    <location>
        <begin position="162"/>
        <end position="183"/>
    </location>
</feature>
<sequence length="516" mass="55493">MGVVKNQTGFIIVGLLLGILISSMDNTIVATAMGTIVAQLGGLNKFAWVSSAYMVTEMAGMPIFGKLSDMYGRKRFFILGMVLFFTGSILCGTSQNITELIIYRAVQGIGGGALAPIAFTILFDVVSPEQRGKMGGMFGAVFGLSSIFGPLLGAYITDHINWRWVFYINIPLGIVCFLLVFIFYKESMQHSKERIDWFGVLTLVPAIGSLMFALQLGGAKYPWNSSTIIGLFFAAGVLFTLFLVIEAKVKEPIVPYQMFANRLFTGSSLVALFSGGSYVVAVLFIPIFIQGVMGGTATNSGLILLPMMLASVVASQVGILIARKLTYRGIMMIFCVIFTAGIYLLSTIGVETTRLQITLFMIVIGFGIGASFSVLSVAAMQPFGMRQRGTASSTTNFIREFAMAVGITVYGIIQKNMFAHNVTQAFASQGTLSAMASKFSHTDPHAILSPQLRSAIPTPILEKLTGALSASIAHTVLWTLVPAGLALILVFVIPKEKMTMGFGELEQLSSSPSQGE</sequence>
<keyword evidence="5 7" id="KW-1133">Transmembrane helix</keyword>
<dbReference type="PATRIC" id="fig|471514.4.peg.1147"/>
<dbReference type="NCBIfam" id="TIGR00711">
    <property type="entry name" value="efflux_EmrB"/>
    <property type="match status" value="1"/>
</dbReference>
<keyword evidence="6 7" id="KW-0472">Membrane</keyword>
<dbReference type="GO" id="GO:0005886">
    <property type="term" value="C:plasma membrane"/>
    <property type="evidence" value="ECO:0007669"/>
    <property type="project" value="UniProtKB-SubCell"/>
</dbReference>
<organism evidence="9 10">
    <name type="scientific">Alicyclobacillus ferrooxydans</name>
    <dbReference type="NCBI Taxonomy" id="471514"/>
    <lineage>
        <taxon>Bacteria</taxon>
        <taxon>Bacillati</taxon>
        <taxon>Bacillota</taxon>
        <taxon>Bacilli</taxon>
        <taxon>Bacillales</taxon>
        <taxon>Alicyclobacillaceae</taxon>
        <taxon>Alicyclobacillus</taxon>
    </lineage>
</organism>
<dbReference type="PANTHER" id="PTHR23501">
    <property type="entry name" value="MAJOR FACILITATOR SUPERFAMILY"/>
    <property type="match status" value="1"/>
</dbReference>
<comment type="caution">
    <text evidence="9">The sequence shown here is derived from an EMBL/GenBank/DDBJ whole genome shotgun (WGS) entry which is preliminary data.</text>
</comment>
<reference evidence="9 10" key="1">
    <citation type="submission" date="2015-09" db="EMBL/GenBank/DDBJ databases">
        <title>Draft genome sequence of Alicyclobacillus ferrooxydans DSM 22381.</title>
        <authorList>
            <person name="Hemp J."/>
        </authorList>
    </citation>
    <scope>NUCLEOTIDE SEQUENCE [LARGE SCALE GENOMIC DNA]</scope>
    <source>
        <strain evidence="9 10">TC-34</strain>
    </source>
</reference>
<dbReference type="InterPro" id="IPR004638">
    <property type="entry name" value="EmrB-like"/>
</dbReference>
<dbReference type="AlphaFoldDB" id="A0A0P9CAY2"/>
<evidence type="ECO:0000256" key="7">
    <source>
        <dbReference type="SAM" id="Phobius"/>
    </source>
</evidence>
<proteinExistence type="predicted"/>
<dbReference type="FunFam" id="1.20.1720.10:FF:000004">
    <property type="entry name" value="EmrB/QacA family drug resistance transporter"/>
    <property type="match status" value="1"/>
</dbReference>
<feature type="transmembrane region" description="Helical" evidence="7">
    <location>
        <begin position="101"/>
        <end position="123"/>
    </location>
</feature>
<feature type="transmembrane region" description="Helical" evidence="7">
    <location>
        <begin position="268"/>
        <end position="289"/>
    </location>
</feature>
<feature type="transmembrane region" description="Helical" evidence="7">
    <location>
        <begin position="135"/>
        <end position="156"/>
    </location>
</feature>
<evidence type="ECO:0000256" key="6">
    <source>
        <dbReference type="ARBA" id="ARBA00023136"/>
    </source>
</evidence>
<feature type="transmembrane region" description="Helical" evidence="7">
    <location>
        <begin position="76"/>
        <end position="95"/>
    </location>
</feature>
<protein>
    <submittedName>
        <fullName evidence="9">MFS transporter</fullName>
    </submittedName>
</protein>
<evidence type="ECO:0000256" key="5">
    <source>
        <dbReference type="ARBA" id="ARBA00022989"/>
    </source>
</evidence>
<gene>
    <name evidence="9" type="ORF">AN477_16475</name>
</gene>
<dbReference type="RefSeq" id="WP_054970271.1">
    <property type="nucleotide sequence ID" value="NZ_LJCO01000072.1"/>
</dbReference>
<feature type="transmembrane region" description="Helical" evidence="7">
    <location>
        <begin position="355"/>
        <end position="377"/>
    </location>
</feature>
<feature type="transmembrane region" description="Helical" evidence="7">
    <location>
        <begin position="228"/>
        <end position="247"/>
    </location>
</feature>
<dbReference type="Proteomes" id="UP000050482">
    <property type="component" value="Unassembled WGS sequence"/>
</dbReference>
<keyword evidence="10" id="KW-1185">Reference proteome</keyword>
<feature type="transmembrane region" description="Helical" evidence="7">
    <location>
        <begin position="472"/>
        <end position="493"/>
    </location>
</feature>
<evidence type="ECO:0000256" key="1">
    <source>
        <dbReference type="ARBA" id="ARBA00004651"/>
    </source>
</evidence>
<keyword evidence="4 7" id="KW-0812">Transmembrane</keyword>
<dbReference type="EMBL" id="LJCO01000072">
    <property type="protein sequence ID" value="KPV42588.1"/>
    <property type="molecule type" value="Genomic_DNA"/>
</dbReference>
<feature type="transmembrane region" description="Helical" evidence="7">
    <location>
        <begin position="397"/>
        <end position="413"/>
    </location>
</feature>
<keyword evidence="3" id="KW-1003">Cell membrane</keyword>
<dbReference type="CDD" id="cd17502">
    <property type="entry name" value="MFS_Azr1_MDR_like"/>
    <property type="match status" value="1"/>
</dbReference>
<keyword evidence="2" id="KW-0813">Transport</keyword>
<dbReference type="STRING" id="471514.AN477_16475"/>
<evidence type="ECO:0000313" key="9">
    <source>
        <dbReference type="EMBL" id="KPV42588.1"/>
    </source>
</evidence>
<feature type="transmembrane region" description="Helical" evidence="7">
    <location>
        <begin position="195"/>
        <end position="216"/>
    </location>
</feature>
<evidence type="ECO:0000259" key="8">
    <source>
        <dbReference type="PROSITE" id="PS50850"/>
    </source>
</evidence>
<evidence type="ECO:0000256" key="4">
    <source>
        <dbReference type="ARBA" id="ARBA00022692"/>
    </source>
</evidence>
<dbReference type="InterPro" id="IPR011701">
    <property type="entry name" value="MFS"/>
</dbReference>
<dbReference type="PROSITE" id="PS50850">
    <property type="entry name" value="MFS"/>
    <property type="match status" value="1"/>
</dbReference>
<feature type="domain" description="Major facilitator superfamily (MFS) profile" evidence="8">
    <location>
        <begin position="11"/>
        <end position="498"/>
    </location>
</feature>
<feature type="transmembrane region" description="Helical" evidence="7">
    <location>
        <begin position="46"/>
        <end position="64"/>
    </location>
</feature>
<dbReference type="InterPro" id="IPR036259">
    <property type="entry name" value="MFS_trans_sf"/>
</dbReference>
<evidence type="ECO:0000256" key="2">
    <source>
        <dbReference type="ARBA" id="ARBA00022448"/>
    </source>
</evidence>
<dbReference type="OrthoDB" id="146256at2"/>
<name>A0A0P9CAY2_9BACL</name>
<accession>A0A0P9CAY2</accession>
<feature type="transmembrane region" description="Helical" evidence="7">
    <location>
        <begin position="301"/>
        <end position="322"/>
    </location>
</feature>
<dbReference type="Gene3D" id="1.20.1250.20">
    <property type="entry name" value="MFS general substrate transporter like domains"/>
    <property type="match status" value="2"/>
</dbReference>
<evidence type="ECO:0000313" key="10">
    <source>
        <dbReference type="Proteomes" id="UP000050482"/>
    </source>
</evidence>
<dbReference type="Pfam" id="PF07690">
    <property type="entry name" value="MFS_1"/>
    <property type="match status" value="1"/>
</dbReference>
<dbReference type="SUPFAM" id="SSF103473">
    <property type="entry name" value="MFS general substrate transporter"/>
    <property type="match status" value="1"/>
</dbReference>
<comment type="subcellular location">
    <subcellularLocation>
        <location evidence="1">Cell membrane</location>
        <topology evidence="1">Multi-pass membrane protein</topology>
    </subcellularLocation>
</comment>
<dbReference type="GO" id="GO:0022857">
    <property type="term" value="F:transmembrane transporter activity"/>
    <property type="evidence" value="ECO:0007669"/>
    <property type="project" value="InterPro"/>
</dbReference>
<dbReference type="PANTHER" id="PTHR23501:SF170">
    <property type="entry name" value="MULTIDRUG RESISTANCE PROTEIN 3"/>
    <property type="match status" value="1"/>
</dbReference>